<name>A0A967B8D5_9RHOB</name>
<reference evidence="3" key="1">
    <citation type="submission" date="2020-03" db="EMBL/GenBank/DDBJ databases">
        <title>Roseovarius gahaiensis sp. nov., isolated from Gahai Saline Lake, China.</title>
        <authorList>
            <person name="Sun X."/>
        </authorList>
    </citation>
    <scope>NUCLEOTIDE SEQUENCE</scope>
    <source>
        <strain evidence="3">GH877</strain>
    </source>
</reference>
<accession>A0A967B8D5</accession>
<dbReference type="EMBL" id="JAAORB010000002">
    <property type="protein sequence ID" value="NHQ73200.1"/>
    <property type="molecule type" value="Genomic_DNA"/>
</dbReference>
<feature type="compositionally biased region" description="Basic and acidic residues" evidence="1">
    <location>
        <begin position="118"/>
        <end position="128"/>
    </location>
</feature>
<keyword evidence="4" id="KW-1185">Reference proteome</keyword>
<organism evidence="3 4">
    <name type="scientific">Roseovarius gahaiensis</name>
    <dbReference type="NCBI Taxonomy" id="2716691"/>
    <lineage>
        <taxon>Bacteria</taxon>
        <taxon>Pseudomonadati</taxon>
        <taxon>Pseudomonadota</taxon>
        <taxon>Alphaproteobacteria</taxon>
        <taxon>Rhodobacterales</taxon>
        <taxon>Roseobacteraceae</taxon>
        <taxon>Roseovarius</taxon>
    </lineage>
</organism>
<evidence type="ECO:0000256" key="1">
    <source>
        <dbReference type="SAM" id="MobiDB-lite"/>
    </source>
</evidence>
<evidence type="ECO:0000313" key="3">
    <source>
        <dbReference type="EMBL" id="NHQ73200.1"/>
    </source>
</evidence>
<protein>
    <recommendedName>
        <fullName evidence="2">Flagellar hook-length control protein-like C-terminal domain-containing protein</fullName>
    </recommendedName>
</protein>
<dbReference type="AlphaFoldDB" id="A0A967B8D5"/>
<feature type="region of interest" description="Disordered" evidence="1">
    <location>
        <begin position="59"/>
        <end position="83"/>
    </location>
</feature>
<comment type="caution">
    <text evidence="3">The sequence shown here is derived from an EMBL/GenBank/DDBJ whole genome shotgun (WGS) entry which is preliminary data.</text>
</comment>
<evidence type="ECO:0000259" key="2">
    <source>
        <dbReference type="Pfam" id="PF02120"/>
    </source>
</evidence>
<gene>
    <name evidence="3" type="ORF">HAT86_01815</name>
</gene>
<feature type="region of interest" description="Disordered" evidence="1">
    <location>
        <begin position="116"/>
        <end position="140"/>
    </location>
</feature>
<dbReference type="RefSeq" id="WP_167192881.1">
    <property type="nucleotide sequence ID" value="NZ_JAAORB010000002.1"/>
</dbReference>
<proteinExistence type="predicted"/>
<dbReference type="InterPro" id="IPR021136">
    <property type="entry name" value="Flagellar_hook_control-like_C"/>
</dbReference>
<sequence>MILSLTYFDPSATGAVTLPLAPNDMSAQPEAEGDMFRVDPNQHDSFDVVFSLSGAPAKALPAHPWPHPSQTIEAGQQDKSEDDALDLPDTELMETPDNQLMPEMIDPEAPQITIQRSEGAKGEGHAGEAPDNPKLAASGKIETPEVGRVLAVMPDDVLPHMPRPTVAEQADSPKPQVEMSTQASRVTAFDLAARSAPSVPSAAANPPSMVQGQTADSVTDYAQNGIPVQRVRDPVRPVEMMRGAAPDVLGMAETKARAPVRAALSGQVWGASENASEPGFSMVDRGVITPAATESGRPTPLAGLSAARQALPELEMRPRHDGVLGDFAKRDEILAAGTPAVVDGLTSKPVQAASPPASPLPAVSKGAVLMEEVRLSRVGFQPDIGVVTDQRALTEIVHTGRSDAPARSDLPRHVAAQLAEAVHRSGSGDRPIEVTLNPAELGRVRISMAPGDGTIIVTVLAERGETLDLMRRHADQLAQDFHDLGYGSTEFAFGQNSDGQGGAQDGAASGAVVPSDTISSSDGSPRPMHLNADRVDIRL</sequence>
<feature type="region of interest" description="Disordered" evidence="1">
    <location>
        <begin position="492"/>
        <end position="539"/>
    </location>
</feature>
<evidence type="ECO:0000313" key="4">
    <source>
        <dbReference type="Proteomes" id="UP000639775"/>
    </source>
</evidence>
<dbReference type="InterPro" id="IPR038610">
    <property type="entry name" value="FliK-like_C_sf"/>
</dbReference>
<dbReference type="CDD" id="cd17470">
    <property type="entry name" value="T3SS_Flik_C"/>
    <property type="match status" value="1"/>
</dbReference>
<feature type="domain" description="Flagellar hook-length control protein-like C-terminal" evidence="2">
    <location>
        <begin position="432"/>
        <end position="501"/>
    </location>
</feature>
<dbReference type="Gene3D" id="3.30.750.140">
    <property type="match status" value="1"/>
</dbReference>
<dbReference type="Proteomes" id="UP000639775">
    <property type="component" value="Unassembled WGS sequence"/>
</dbReference>
<dbReference type="Pfam" id="PF02120">
    <property type="entry name" value="Flg_hook"/>
    <property type="match status" value="1"/>
</dbReference>